<feature type="binding site" evidence="7">
    <location>
        <position position="471"/>
    </location>
    <ligand>
        <name>deamido-NAD(+)</name>
        <dbReference type="ChEBI" id="CHEBI:58437"/>
        <note>ligand shared between two neighboring subunits</note>
    </ligand>
</feature>
<dbReference type="InterPro" id="IPR036526">
    <property type="entry name" value="C-N_Hydrolase_sf"/>
</dbReference>
<feature type="binding site" evidence="7">
    <location>
        <begin position="476"/>
        <end position="479"/>
    </location>
    <ligand>
        <name>deamido-NAD(+)</name>
        <dbReference type="ChEBI" id="CHEBI:58437"/>
        <note>ligand shared between two neighboring subunits</note>
    </ligand>
</feature>
<dbReference type="PROSITE" id="PS50263">
    <property type="entry name" value="CN_HYDROLASE"/>
    <property type="match status" value="1"/>
</dbReference>
<feature type="binding site" evidence="7">
    <location>
        <position position="203"/>
    </location>
    <ligand>
        <name>L-glutamine</name>
        <dbReference type="ChEBI" id="CHEBI:58359"/>
    </ligand>
</feature>
<evidence type="ECO:0000313" key="12">
    <source>
        <dbReference type="Proteomes" id="UP000198508"/>
    </source>
</evidence>
<dbReference type="STRING" id="460384.SAMN05216313_105154"/>
<feature type="binding site" evidence="7">
    <location>
        <position position="442"/>
    </location>
    <ligand>
        <name>deamido-NAD(+)</name>
        <dbReference type="ChEBI" id="CHEBI:58437"/>
        <note>ligand shared between two neighboring subunits</note>
    </ligand>
</feature>
<dbReference type="NCBIfam" id="NF002730">
    <property type="entry name" value="PRK02628.1"/>
    <property type="match status" value="1"/>
</dbReference>
<evidence type="ECO:0000256" key="7">
    <source>
        <dbReference type="HAMAP-Rule" id="MF_02090"/>
    </source>
</evidence>
<dbReference type="RefSeq" id="WP_092361960.1">
    <property type="nucleotide sequence ID" value="NZ_DAINWJ010000435.1"/>
</dbReference>
<dbReference type="GeneID" id="93276494"/>
<dbReference type="AlphaFoldDB" id="A0A1I0DYP0"/>
<dbReference type="GO" id="GO:0003952">
    <property type="term" value="F:NAD+ synthase (glutamine-hydrolyzing) activity"/>
    <property type="evidence" value="ECO:0007669"/>
    <property type="project" value="UniProtKB-UniRule"/>
</dbReference>
<keyword evidence="4 7" id="KW-0547">Nucleotide-binding</keyword>
<evidence type="ECO:0000256" key="3">
    <source>
        <dbReference type="ARBA" id="ARBA00022598"/>
    </source>
</evidence>
<dbReference type="GO" id="GO:0009435">
    <property type="term" value="P:NAD+ biosynthetic process"/>
    <property type="evidence" value="ECO:0007669"/>
    <property type="project" value="UniProtKB-UniRule"/>
</dbReference>
<keyword evidence="3 7" id="KW-0436">Ligase</keyword>
<dbReference type="Gene3D" id="3.60.110.10">
    <property type="entry name" value="Carbon-nitrogen hydrolase"/>
    <property type="match status" value="1"/>
</dbReference>
<feature type="binding site" evidence="7">
    <location>
        <position position="466"/>
    </location>
    <ligand>
        <name>ATP</name>
        <dbReference type="ChEBI" id="CHEBI:30616"/>
    </ligand>
</feature>
<dbReference type="CDD" id="cd00553">
    <property type="entry name" value="NAD_synthase"/>
    <property type="match status" value="1"/>
</dbReference>
<dbReference type="InterPro" id="IPR014445">
    <property type="entry name" value="Gln-dep_NAD_synthase"/>
</dbReference>
<evidence type="ECO:0000256" key="2">
    <source>
        <dbReference type="ARBA" id="ARBA00007145"/>
    </source>
</evidence>
<dbReference type="EC" id="6.3.5.1" evidence="7 8"/>
<evidence type="ECO:0000256" key="4">
    <source>
        <dbReference type="ARBA" id="ARBA00022741"/>
    </source>
</evidence>
<dbReference type="Gene3D" id="1.10.10.1140">
    <property type="entry name" value="Glutamine-dependent NAD+ synthetase, C-terminal domain"/>
    <property type="match status" value="1"/>
</dbReference>
<dbReference type="InterPro" id="IPR003694">
    <property type="entry name" value="NAD_synthase"/>
</dbReference>
<comment type="pathway">
    <text evidence="1 7 8">Cofactor biosynthesis; NAD(+) biosynthesis; NAD(+) from deamido-NAD(+) (L-Gln route): step 1/1.</text>
</comment>
<dbReference type="NCBIfam" id="TIGR00552">
    <property type="entry name" value="nadE"/>
    <property type="match status" value="1"/>
</dbReference>
<proteinExistence type="inferred from homology"/>
<dbReference type="HAMAP" id="MF_02090">
    <property type="entry name" value="NadE_glutamine_dep"/>
    <property type="match status" value="1"/>
</dbReference>
<dbReference type="GO" id="GO:0008795">
    <property type="term" value="F:NAD+ synthase activity"/>
    <property type="evidence" value="ECO:0007669"/>
    <property type="project" value="UniProtKB-UniRule"/>
</dbReference>
<sequence>MRDGFIRVAAATPKVRVADTVFNGEQVVRLMGEGYEKGAKLMVFPELCLTAYTCGDLFSQQTLLDGAQEALRQVIRATAGKDMLVFVGLPWERGGKLYNVAAAVKDGELLGLVPKTNLPNYQEFYEARHFCPGNEIPVEAAWEGGTVPMGANLLFSCKNAPGLMIGAEVCEDVWVPCPPSIRHCMAGATVMVNCSASDETTGKDAYRRELICGQAARLVCGYVYANAGEGESTQDLVFGGQNLIAENGTCLAQSRRFVNETIYADLDLERLTGERRRMTTFPAGEEIRRADHYQVVEFSFSEPDCSGALLRAVDPAPFVPHDQGQRSRRCEEILSIQAMGLKKRLEHTGCSHAVIGISGGLDSTLALLVTVRAFDMLGLPREQICCVTMPCFGTTDRTYSNACTMTKRVGASLREINIRRSVTSHFEDIGQDLENHDVTYENGQARERTQILMDVANQVGGMVVGTGDMSELALGWATYNGDHMSMYGVNASVPKTLVRHLVRYYADTCGEKELADVLYDVLDTPVSPELLPPKDGEIAQKTEDLVGPYELHDFFLYYILRYGYAPSKIYRLALIAFEGQYEADVVYKWLRVFYRRFFSQQFKRSCLPDGPKVGSVAVSPRGDLRMPSDACSRLWLEELDRIHGQENKL</sequence>
<dbReference type="Proteomes" id="UP000198508">
    <property type="component" value="Unassembled WGS sequence"/>
</dbReference>
<comment type="similarity">
    <text evidence="9">Belongs to the NAD synthetase family.</text>
</comment>
<feature type="active site" description="For glutaminase activity" evidence="7">
    <location>
        <position position="115"/>
    </location>
</feature>
<dbReference type="UniPathway" id="UPA00253">
    <property type="reaction ID" value="UER00334"/>
</dbReference>
<dbReference type="EMBL" id="FOIM01000005">
    <property type="protein sequence ID" value="SET37806.1"/>
    <property type="molecule type" value="Genomic_DNA"/>
</dbReference>
<feature type="binding site" evidence="7">
    <location>
        <position position="121"/>
    </location>
    <ligand>
        <name>L-glutamine</name>
        <dbReference type="ChEBI" id="CHEBI:58359"/>
    </ligand>
</feature>
<dbReference type="GO" id="GO:0004359">
    <property type="term" value="F:glutaminase activity"/>
    <property type="evidence" value="ECO:0007669"/>
    <property type="project" value="InterPro"/>
</dbReference>
<dbReference type="InterPro" id="IPR022310">
    <property type="entry name" value="NAD/GMP_synthase"/>
</dbReference>
<evidence type="ECO:0000259" key="10">
    <source>
        <dbReference type="PROSITE" id="PS50263"/>
    </source>
</evidence>
<feature type="active site" description="Proton acceptor; for glutaminase activity" evidence="7">
    <location>
        <position position="46"/>
    </location>
</feature>
<accession>A0A1I0DYP0</accession>
<feature type="binding site" evidence="7">
    <location>
        <begin position="356"/>
        <end position="363"/>
    </location>
    <ligand>
        <name>ATP</name>
        <dbReference type="ChEBI" id="CHEBI:30616"/>
    </ligand>
</feature>
<keyword evidence="6 7" id="KW-0520">NAD</keyword>
<dbReference type="Pfam" id="PF02540">
    <property type="entry name" value="NAD_synthase"/>
    <property type="match status" value="1"/>
</dbReference>
<dbReference type="GO" id="GO:0005737">
    <property type="term" value="C:cytoplasm"/>
    <property type="evidence" value="ECO:0007669"/>
    <property type="project" value="InterPro"/>
</dbReference>
<dbReference type="SUPFAM" id="SSF56317">
    <property type="entry name" value="Carbon-nitrogen hydrolase"/>
    <property type="match status" value="1"/>
</dbReference>
<dbReference type="CDD" id="cd07570">
    <property type="entry name" value="GAT_Gln-NAD-synth"/>
    <property type="match status" value="1"/>
</dbReference>
<organism evidence="11 12">
    <name type="scientific">Enterocloster lavalensis</name>
    <dbReference type="NCBI Taxonomy" id="460384"/>
    <lineage>
        <taxon>Bacteria</taxon>
        <taxon>Bacillati</taxon>
        <taxon>Bacillota</taxon>
        <taxon>Clostridia</taxon>
        <taxon>Lachnospirales</taxon>
        <taxon>Lachnospiraceae</taxon>
        <taxon>Enterocloster</taxon>
    </lineage>
</organism>
<feature type="binding site" evidence="7">
    <location>
        <position position="603"/>
    </location>
    <ligand>
        <name>deamido-NAD(+)</name>
        <dbReference type="ChEBI" id="CHEBI:58437"/>
        <note>ligand shared between two neighboring subunits</note>
    </ligand>
</feature>
<dbReference type="PIRSF" id="PIRSF006630">
    <property type="entry name" value="NADS_GAT"/>
    <property type="match status" value="1"/>
</dbReference>
<dbReference type="InterPro" id="IPR041856">
    <property type="entry name" value="NAD+_synth_C"/>
</dbReference>
<dbReference type="GO" id="GO:0005524">
    <property type="term" value="F:ATP binding"/>
    <property type="evidence" value="ECO:0007669"/>
    <property type="project" value="UniProtKB-UniRule"/>
</dbReference>
<keyword evidence="12" id="KW-1185">Reference proteome</keyword>
<evidence type="ECO:0000256" key="8">
    <source>
        <dbReference type="PIRNR" id="PIRNR006630"/>
    </source>
</evidence>
<comment type="similarity">
    <text evidence="2 7 8">In the C-terminal section; belongs to the NAD synthetase family.</text>
</comment>
<evidence type="ECO:0000256" key="1">
    <source>
        <dbReference type="ARBA" id="ARBA00005188"/>
    </source>
</evidence>
<comment type="catalytic activity">
    <reaction evidence="7 8">
        <text>deamido-NAD(+) + L-glutamine + ATP + H2O = L-glutamate + AMP + diphosphate + NAD(+) + H(+)</text>
        <dbReference type="Rhea" id="RHEA:24384"/>
        <dbReference type="ChEBI" id="CHEBI:15377"/>
        <dbReference type="ChEBI" id="CHEBI:15378"/>
        <dbReference type="ChEBI" id="CHEBI:29985"/>
        <dbReference type="ChEBI" id="CHEBI:30616"/>
        <dbReference type="ChEBI" id="CHEBI:33019"/>
        <dbReference type="ChEBI" id="CHEBI:57540"/>
        <dbReference type="ChEBI" id="CHEBI:58359"/>
        <dbReference type="ChEBI" id="CHEBI:58437"/>
        <dbReference type="ChEBI" id="CHEBI:456215"/>
        <dbReference type="EC" id="6.3.5.1"/>
    </reaction>
</comment>
<dbReference type="Pfam" id="PF00795">
    <property type="entry name" value="CN_hydrolase"/>
    <property type="match status" value="1"/>
</dbReference>
<evidence type="ECO:0000256" key="6">
    <source>
        <dbReference type="ARBA" id="ARBA00023027"/>
    </source>
</evidence>
<feature type="domain" description="CN hydrolase" evidence="10">
    <location>
        <begin position="6"/>
        <end position="268"/>
    </location>
</feature>
<protein>
    <recommendedName>
        <fullName evidence="7 8">Glutamine-dependent NAD(+) synthetase</fullName>
        <ecNumber evidence="7 8">6.3.5.1</ecNumber>
    </recommendedName>
    <alternativeName>
        <fullName evidence="7 8">NAD(+) synthase [glutamine-hydrolyzing]</fullName>
    </alternativeName>
</protein>
<comment type="function">
    <text evidence="7">Catalyzes the ATP-dependent amidation of deamido-NAD to form NAD. Uses L-glutamine as a nitrogen source.</text>
</comment>
<feature type="active site" description="Nucleophile; for glutaminase activity" evidence="7">
    <location>
        <position position="170"/>
    </location>
</feature>
<evidence type="ECO:0000256" key="5">
    <source>
        <dbReference type="ARBA" id="ARBA00022840"/>
    </source>
</evidence>
<dbReference type="InterPro" id="IPR014729">
    <property type="entry name" value="Rossmann-like_a/b/a_fold"/>
</dbReference>
<dbReference type="InterPro" id="IPR003010">
    <property type="entry name" value="C-N_Hydrolase"/>
</dbReference>
<dbReference type="SUPFAM" id="SSF52402">
    <property type="entry name" value="Adenine nucleotide alpha hydrolases-like"/>
    <property type="match status" value="1"/>
</dbReference>
<dbReference type="PANTHER" id="PTHR23090:SF9">
    <property type="entry name" value="GLUTAMINE-DEPENDENT NAD(+) SYNTHETASE"/>
    <property type="match status" value="1"/>
</dbReference>
<dbReference type="Gene3D" id="3.40.50.620">
    <property type="entry name" value="HUPs"/>
    <property type="match status" value="1"/>
</dbReference>
<name>A0A1I0DYP0_9FIRM</name>
<reference evidence="12" key="1">
    <citation type="submission" date="2016-10" db="EMBL/GenBank/DDBJ databases">
        <authorList>
            <person name="Varghese N."/>
            <person name="Submissions S."/>
        </authorList>
    </citation>
    <scope>NUCLEOTIDE SEQUENCE [LARGE SCALE GENOMIC DNA]</scope>
    <source>
        <strain evidence="12">NLAE-zl-G277</strain>
    </source>
</reference>
<gene>
    <name evidence="7" type="primary">nadE</name>
    <name evidence="11" type="ORF">SAMN05216313_105154</name>
</gene>
<evidence type="ECO:0000256" key="9">
    <source>
        <dbReference type="RuleBase" id="RU003811"/>
    </source>
</evidence>
<evidence type="ECO:0000313" key="11">
    <source>
        <dbReference type="EMBL" id="SET37806.1"/>
    </source>
</evidence>
<keyword evidence="5 7" id="KW-0067">ATP-binding</keyword>
<feature type="binding site" evidence="7">
    <location>
        <position position="197"/>
    </location>
    <ligand>
        <name>L-glutamine</name>
        <dbReference type="ChEBI" id="CHEBI:58359"/>
    </ligand>
</feature>
<dbReference type="PANTHER" id="PTHR23090">
    <property type="entry name" value="NH 3 /GLUTAMINE-DEPENDENT NAD + SYNTHETASE"/>
    <property type="match status" value="1"/>
</dbReference>